<dbReference type="Gene3D" id="3.30.559.10">
    <property type="entry name" value="Chloramphenicol acetyltransferase-like domain"/>
    <property type="match status" value="5"/>
</dbReference>
<dbReference type="Pfam" id="PF00550">
    <property type="entry name" value="PP-binding"/>
    <property type="match status" value="3"/>
</dbReference>
<evidence type="ECO:0000256" key="1">
    <source>
        <dbReference type="ARBA" id="ARBA00022450"/>
    </source>
</evidence>
<dbReference type="NCBIfam" id="NF003417">
    <property type="entry name" value="PRK04813.1"/>
    <property type="match status" value="3"/>
</dbReference>
<reference evidence="9" key="1">
    <citation type="journal article" date="2017" name="Genome Biol.">
        <title>Comparative genomics reveals high biological diversity and specific adaptations in the industrially and medically important fungal genus Aspergillus.</title>
        <authorList>
            <person name="de Vries R.P."/>
            <person name="Riley R."/>
            <person name="Wiebenga A."/>
            <person name="Aguilar-Osorio G."/>
            <person name="Amillis S."/>
            <person name="Uchima C.A."/>
            <person name="Anderluh G."/>
            <person name="Asadollahi M."/>
            <person name="Askin M."/>
            <person name="Barry K."/>
            <person name="Battaglia E."/>
            <person name="Bayram O."/>
            <person name="Benocci T."/>
            <person name="Braus-Stromeyer S.A."/>
            <person name="Caldana C."/>
            <person name="Canovas D."/>
            <person name="Cerqueira G.C."/>
            <person name="Chen F."/>
            <person name="Chen W."/>
            <person name="Choi C."/>
            <person name="Clum A."/>
            <person name="Dos Santos R.A."/>
            <person name="Damasio A.R."/>
            <person name="Diallinas G."/>
            <person name="Emri T."/>
            <person name="Fekete E."/>
            <person name="Flipphi M."/>
            <person name="Freyberg S."/>
            <person name="Gallo A."/>
            <person name="Gournas C."/>
            <person name="Habgood R."/>
            <person name="Hainaut M."/>
            <person name="Harispe M.L."/>
            <person name="Henrissat B."/>
            <person name="Hilden K.S."/>
            <person name="Hope R."/>
            <person name="Hossain A."/>
            <person name="Karabika E."/>
            <person name="Karaffa L."/>
            <person name="Karanyi Z."/>
            <person name="Krasevec N."/>
            <person name="Kuo A."/>
            <person name="Kusch H."/>
            <person name="LaButti K."/>
            <person name="Lagendijk E.L."/>
            <person name="Lapidus A."/>
            <person name="Levasseur A."/>
            <person name="Lindquist E."/>
            <person name="Lipzen A."/>
            <person name="Logrieco A.F."/>
            <person name="MacCabe A."/>
            <person name="Maekelae M.R."/>
            <person name="Malavazi I."/>
            <person name="Melin P."/>
            <person name="Meyer V."/>
            <person name="Mielnichuk N."/>
            <person name="Miskei M."/>
            <person name="Molnar A.P."/>
            <person name="Mule G."/>
            <person name="Ngan C.Y."/>
            <person name="Orejas M."/>
            <person name="Orosz E."/>
            <person name="Ouedraogo J.P."/>
            <person name="Overkamp K.M."/>
            <person name="Park H.-S."/>
            <person name="Perrone G."/>
            <person name="Piumi F."/>
            <person name="Punt P.J."/>
            <person name="Ram A.F."/>
            <person name="Ramon A."/>
            <person name="Rauscher S."/>
            <person name="Record E."/>
            <person name="Riano-Pachon D.M."/>
            <person name="Robert V."/>
            <person name="Roehrig J."/>
            <person name="Ruller R."/>
            <person name="Salamov A."/>
            <person name="Salih N.S."/>
            <person name="Samson R.A."/>
            <person name="Sandor E."/>
            <person name="Sanguinetti M."/>
            <person name="Schuetze T."/>
            <person name="Sepcic K."/>
            <person name="Shelest E."/>
            <person name="Sherlock G."/>
            <person name="Sophianopoulou V."/>
            <person name="Squina F.M."/>
            <person name="Sun H."/>
            <person name="Susca A."/>
            <person name="Todd R.B."/>
            <person name="Tsang A."/>
            <person name="Unkles S.E."/>
            <person name="van de Wiele N."/>
            <person name="van Rossen-Uffink D."/>
            <person name="Oliveira J.V."/>
            <person name="Vesth T.C."/>
            <person name="Visser J."/>
            <person name="Yu J.-H."/>
            <person name="Zhou M."/>
            <person name="Andersen M.R."/>
            <person name="Archer D.B."/>
            <person name="Baker S.E."/>
            <person name="Benoit I."/>
            <person name="Brakhage A.A."/>
            <person name="Braus G.H."/>
            <person name="Fischer R."/>
            <person name="Frisvad J.C."/>
            <person name="Goldman G.H."/>
            <person name="Houbraken J."/>
            <person name="Oakley B."/>
            <person name="Pocsi I."/>
            <person name="Scazzocchio C."/>
            <person name="Seiboth B."/>
            <person name="vanKuyk P.A."/>
            <person name="Wortman J."/>
            <person name="Dyer P.S."/>
            <person name="Grigoriev I.V."/>
        </authorList>
    </citation>
    <scope>NUCLEOTIDE SEQUENCE [LARGE SCALE GENOMIC DNA]</scope>
    <source>
        <strain evidence="9">CBS 583.65</strain>
    </source>
</reference>
<dbReference type="Gene3D" id="3.40.50.12780">
    <property type="entry name" value="N-terminal domain of ligase-like"/>
    <property type="match status" value="2"/>
</dbReference>
<dbReference type="PANTHER" id="PTHR45527:SF16">
    <property type="entry name" value="NONRIBOSOMAL PEPTIDE SYNTHASE ATNA-RELATED"/>
    <property type="match status" value="1"/>
</dbReference>
<dbReference type="FunFam" id="3.30.300.30:FF:000015">
    <property type="entry name" value="Nonribosomal peptide synthase SidD"/>
    <property type="match status" value="3"/>
</dbReference>
<dbReference type="GO" id="GO:0016874">
    <property type="term" value="F:ligase activity"/>
    <property type="evidence" value="ECO:0007669"/>
    <property type="project" value="UniProtKB-KW"/>
</dbReference>
<dbReference type="GO" id="GO:0044550">
    <property type="term" value="P:secondary metabolite biosynthetic process"/>
    <property type="evidence" value="ECO:0007669"/>
    <property type="project" value="TreeGrafter"/>
</dbReference>
<dbReference type="Gene3D" id="3.30.300.30">
    <property type="match status" value="3"/>
</dbReference>
<dbReference type="NCBIfam" id="TIGR01733">
    <property type="entry name" value="AA-adenyl-dom"/>
    <property type="match status" value="3"/>
</dbReference>
<dbReference type="CDD" id="cd19542">
    <property type="entry name" value="CT_NRPS-like"/>
    <property type="match status" value="3"/>
</dbReference>
<dbReference type="Gene3D" id="3.30.559.30">
    <property type="entry name" value="Nonribosomal peptide synthetase, condensation domain"/>
    <property type="match status" value="6"/>
</dbReference>
<evidence type="ECO:0000259" key="7">
    <source>
        <dbReference type="PROSITE" id="PS50075"/>
    </source>
</evidence>
<proteinExistence type="inferred from homology"/>
<organism evidence="8 9">
    <name type="scientific">Aspergillus versicolor CBS 583.65</name>
    <dbReference type="NCBI Taxonomy" id="1036611"/>
    <lineage>
        <taxon>Eukaryota</taxon>
        <taxon>Fungi</taxon>
        <taxon>Dikarya</taxon>
        <taxon>Ascomycota</taxon>
        <taxon>Pezizomycotina</taxon>
        <taxon>Eurotiomycetes</taxon>
        <taxon>Eurotiomycetidae</taxon>
        <taxon>Eurotiales</taxon>
        <taxon>Aspergillaceae</taxon>
        <taxon>Aspergillus</taxon>
        <taxon>Aspergillus subgen. Nidulantes</taxon>
    </lineage>
</organism>
<keyword evidence="4" id="KW-0677">Repeat</keyword>
<dbReference type="GO" id="GO:0043041">
    <property type="term" value="P:amino acid activation for nonribosomal peptide biosynthetic process"/>
    <property type="evidence" value="ECO:0007669"/>
    <property type="project" value="TreeGrafter"/>
</dbReference>
<feature type="domain" description="Carrier" evidence="7">
    <location>
        <begin position="767"/>
        <end position="843"/>
    </location>
</feature>
<dbReference type="GO" id="GO:0031177">
    <property type="term" value="F:phosphopantetheine binding"/>
    <property type="evidence" value="ECO:0007669"/>
    <property type="project" value="InterPro"/>
</dbReference>
<keyword evidence="1" id="KW-0596">Phosphopantetheine</keyword>
<dbReference type="SMART" id="SM00823">
    <property type="entry name" value="PKS_PP"/>
    <property type="match status" value="2"/>
</dbReference>
<accession>A0A1L9Q0R6</accession>
<protein>
    <recommendedName>
        <fullName evidence="7">Carrier domain-containing protein</fullName>
    </recommendedName>
</protein>
<dbReference type="Gene3D" id="3.40.50.980">
    <property type="match status" value="2"/>
</dbReference>
<dbReference type="FunFam" id="3.30.559.10:FF:000016">
    <property type="entry name" value="Nonribosomal peptide synthase Pes1"/>
    <property type="match status" value="1"/>
</dbReference>
<dbReference type="InterPro" id="IPR010071">
    <property type="entry name" value="AA_adenyl_dom"/>
</dbReference>
<dbReference type="Pfam" id="PF00668">
    <property type="entry name" value="Condensation"/>
    <property type="match status" value="5"/>
</dbReference>
<dbReference type="Proteomes" id="UP000184073">
    <property type="component" value="Unassembled WGS sequence"/>
</dbReference>
<evidence type="ECO:0000256" key="3">
    <source>
        <dbReference type="ARBA" id="ARBA00022598"/>
    </source>
</evidence>
<dbReference type="RefSeq" id="XP_040673126.1">
    <property type="nucleotide sequence ID" value="XM_040815838.1"/>
</dbReference>
<evidence type="ECO:0000256" key="5">
    <source>
        <dbReference type="ARBA" id="ARBA00023235"/>
    </source>
</evidence>
<dbReference type="CDD" id="cd19534">
    <property type="entry name" value="E_NRPS"/>
    <property type="match status" value="1"/>
</dbReference>
<evidence type="ECO:0000256" key="4">
    <source>
        <dbReference type="ARBA" id="ARBA00022737"/>
    </source>
</evidence>
<evidence type="ECO:0000313" key="8">
    <source>
        <dbReference type="EMBL" id="OJJ07364.1"/>
    </source>
</evidence>
<dbReference type="PROSITE" id="PS50075">
    <property type="entry name" value="CARRIER"/>
    <property type="match status" value="3"/>
</dbReference>
<dbReference type="EMBL" id="KV878137">
    <property type="protein sequence ID" value="OJJ07364.1"/>
    <property type="molecule type" value="Genomic_DNA"/>
</dbReference>
<keyword evidence="3" id="KW-0436">Ligase</keyword>
<keyword evidence="2" id="KW-0597">Phosphoprotein</keyword>
<dbReference type="InterPro" id="IPR009081">
    <property type="entry name" value="PP-bd_ACP"/>
</dbReference>
<keyword evidence="5" id="KW-0413">Isomerase</keyword>
<dbReference type="SUPFAM" id="SSF56801">
    <property type="entry name" value="Acetyl-CoA synthetase-like"/>
    <property type="match status" value="3"/>
</dbReference>
<gene>
    <name evidence="8" type="ORF">ASPVEDRAFT_65770</name>
</gene>
<dbReference type="InterPro" id="IPR000873">
    <property type="entry name" value="AMP-dep_synth/lig_dom"/>
</dbReference>
<dbReference type="InterPro" id="IPR036736">
    <property type="entry name" value="ACP-like_sf"/>
</dbReference>
<feature type="domain" description="Carrier" evidence="7">
    <location>
        <begin position="2303"/>
        <end position="2379"/>
    </location>
</feature>
<feature type="domain" description="Carrier" evidence="7">
    <location>
        <begin position="3842"/>
        <end position="3923"/>
    </location>
</feature>
<name>A0A1L9Q0R6_ASPVE</name>
<dbReference type="FunFam" id="3.40.50.980:FF:000001">
    <property type="entry name" value="Non-ribosomal peptide synthetase"/>
    <property type="match status" value="1"/>
</dbReference>
<dbReference type="FunFam" id="3.30.559.30:FF:000002">
    <property type="entry name" value="Nonribosomal peptide synthase Pes1"/>
    <property type="match status" value="1"/>
</dbReference>
<sequence length="4376" mass="480379">MQFDPCLFPALGEDICREVKTRSVDLGFDDLRKLEGFCAANQTSFYASFTAVWAIVLRRYVELDNLHFRVSHNWLAENGDSAAVDGIQVMEVRIDPDTTVKGLLGQESHRINPFQPNNCPHFNTGVWFTTVDGRHAGESNGTTTAANFAWADGPGCELLFVVNLQSSTPSLLLQYSPTLLSELHARSLEAAVSQVIKGIMQDPMALVKDVSLVGEMHIQEIARWNNKPMSSPPEHLIHEIISRQALTRPTAQAVCSWDGELTYGELDDLSTRLAGLLSSHGVGPGIMVPLCFKKSLWAIVAMVAVVKAGGAFVPIDPSHPVKRLKDIITQVKATLVLASDECAHLVGEMTRTVITVSDDTIAMITGMYNVEPRTVQRSHTAYILFTSGSTGRPKACVHDHGSLAAVSCHGASLCIRQDSRVLQFASYSFGVSLVEIFCTLTKGATVCIPSEHERLNDLLGALHRMNADWALLTPSVVSQLSSEGPLKLKSLAVGGEALSKSNINGWQGRLNLLYAYGLTEWAGMCSVQQDVKSTTNPMSIGVSPNANFWLVDPENHDKLAPIGAIAELVVEGPSLARGYLDDIKRTTEAFIHSPSWMQQFRSPARQTRLYKTGDLVRYGSSGNVIYIGRKDTQVKIRGQRVELGEVEQAVLRNLRGANQVIAGLINPRGQHGMLAAFVYSGEQDGISPLPSLLREPDDQFREAISTIESSLRSALPDYMLPQIYLPLHHVPLTVSAKIDRRKLQAVANALSSEQLQSYASTKVDVVAPRSSIEKTLHTLLMEVLGLEAKSFGIDDSFLAIGGDSLTAMKLVTRCRAAQVNITVQDVFNHKTVRNLALVSGRACDSGSREGTGMVPFNVSPAQALLLSQHPEHNLHTERIVVGMKQGLEPQYLRTVTDALVKRHPLLRARFALTPEGAWRQTIVPFDIKRTYTYNSQSLSSSDSVTAIEAVTATEIGLDIEKGPVFAASHFNCGGDGQFLCLVAHALVIDSGSWTVILGDLDALLQGQTALLDSRPFLFPSWCEQSSEGHDHCAVAPQHLTPRAVVYDRCADNVHSHSVSYLEEGFTLNGRMTRRLLGDSNIALRTEPAEIVVAALLHSRLQGSAEQKGISITICKERTQLLDNSECALEGVGMFTTLRHIQIRGHGTTDAVDMLRQVKDTYRLGNASRSAQHGLDATTAEGDFVPPDMLVSFDALKAPPWEGETMKELSRGSMGLSIKNVLAQYSPLGVSASLIDGQLSINIAAAHPSYSRANLQKLAQGYHQSLEQLVERLCGMEGVFTLSDFPLLALSTDEFDSLVLRELPKAGLSRSTGLEDAYPCSPTQQGILLSQARDPGHYRMSIEWRITAADQSQPVDVDKLKRAWFMVVDRHDILRTICMANMVQGSYAIQVLLGRGTGRLLDQSQVNADDCKTLHSAQMANQGVKVRLPRLAISERGSSSLVCTLDIDHTLVDATSMMIIKRDLMLAYVDRLPLGGSLQYREFISYLRGVRTQEAQVYWETRLADCEPCLFPHLDESTTIPNEFCTVDIELERSSALFNFAEKTGITLATVFHVAWGLVLRAFAATDTVIFGYMTSGRDVDLEGIEDAVGPFINMLICRIDFEDSHLVSEILEKTQGDFLHSLSFQHFSLAELLHGIGASGQALYNTCVTFPPQVKATECDKSGIQIEETQRYDPSEFDIVLEGRVEAGRIGASLRYWTSSLSQEKAIDIARLVEHTMYEVIGLSSRAGMIRQIDLVGDRNRQQLMAWNSAVPERIDRCVHHLIHDRCLAQPDAPAVCAWDGDLTYREVDGLSTILAIHLADLGVGPEVFVAVYFEKSRWAIIAILGVIKAGGAFLLLDPSHPKRRLQGICHAVSASVIVSSTQNALAAGELAAQVVLLGDNESAWREGHLQQHRGRDEHWESSSVTPENALYAIFTSGSTGTPKGAVVHHAAFSTSATAHGKAFHIHPGSRVLQFASYVFDASVVEIITTLIAGGCICVPSDTARQSNLSQVAREMEITWAVLTPSVARTLQPGDIPTLEILVLVGEALSASDIRLWSTHVTLLNGYGPAECAAASTVASALSDTDPSNIGRSVGCSCWIVDRGDHNRLMPIGAVGELLLEGPTIGRGYIGDPEKTAASFIKPPDWLQLFRSSRGSTKMYKTGDLVQYAANGTLRFISRKDNQVKIRGQRVELGEVEYHVQECLEPSSAVMADIISPPGARGPMLVAFVWSAAFGDSDTEKTERTDNDIFLAPRKDYGLATVLTHLAERLPTYMVPAAIIPLAYVPLTKAGKTDRRLLRQQAAGLTRDDLERLSGSRQMHKSLPSTPAERMLQKVWAQTLNMSVSRIGMDDTFFSIGGDSITAMQVAAKCRASGFSITVADIFELKTIASLAKILQEHDMASLSGGEDFDSPFDLSPIQAMFLEHEPQAVNHFNQSILVPVSEKLPSEAYANAIAAIVGQHSMLRARFSQSPDGVWTQHVKEKADSSYCFEEHEVASMDEIRSVMGASQRSLDICSGPLLHVDLFRLGDREQYLFLVAHHLVIDLESWKIILKDLEDHLRSGKPCSLSPLSFQRWCNMQAAYSREHLTPERALPFDIPPVHQEYWGTASPGHTFGDSQQSGFTLDEKTTETLFGVANNAFRTQPVEIFHAALLHSFVQTFADRPPPTIFNEGHGREPWNPAIDLSRTVGWFTTLWPTHIGLGVDDSIADAVRRTKDARRQVPSNGWAYFASRYLNPAGRKAFHTRAPVEIAFNYFGLCQQFNREGAILQAPLQLDDSPSDMAGETPRFALIDVLAGVQQNCLRFDFIYSKSMDHQARIQQWLANCEQSLRMAAELLATTAATYTLCDFPLLGLTYGSLADFVEKTLSLLEIPDVEIEDAYPCSPIQQGILLSQARDPAYYRNRLLWNILPTAGSEPVDLVRLQHAWRRVVQRHAILRTVFVPSLSHNGYLDQVVLKSVSSEISVMEKSDNDQLTSLLDHQKLMSNLGQLPHRLVLRPTSGGSVHCMLEISHALIDGTSNQILQQDLQLAYVNALPNGAGPLYRKYIAYIQGLPQDSADTYWKAYLENVQPCLFPAVAPRNHVESGPRRLRSVTVDLGDNARLQTFCESRDLTMSNLLSVAWGLVLRSYTGTDHVCFGYLTSGRDMPVEGIEGIVGPFIGMLVCRLDLARETTILPVLQRQQSDYIESVQHQHYSLSHMLHLAGTSGEPLFNTAISLQKGGMGASTGPAKSSDINIKFSGGHDPSEYAIVVNVRSDKNDVHVSLTYWSTLIADTQAASVASSFSHAVNEIIDRPEVAIGQLKRVSKEDELQIAAWNKLVPERVDRCVHHLIQERCQSQPHRPAICAWDGGFSYKEVSELSTALSLYLADIGVGPEVLIPVCIEKSKWTTIAMLAIMKAGGAFVLLDASYPIQRLHAMCQQVSAPMVLTSKLHTPIARELAPKIVVIDGDEPLWYTSRTREPSYVSPDNTVYVAFTSGSTGVPKGAVIKHAGLSTGAAAFTGPYNLTSESRVLQFASYAFDLSILETLATLLVGGCICIPSENARQENLAESASKLGVTWAEFTPTVSRTLKPKDIPTLRTVVLIGERMQEVDVDLWGADVKLINAYGPTECSIISTVQPIVSKDADPSNIGFPTACLCWVVDPDDPNILMPIGAVGELLIDGPIVGDGYIGRPDITSEAFIESPSWLSHFRSDISGKLYKTGDLVQYDVDGSLRFISRKDNQVKIRGQRVELGEIEQHIQQCIERAHDVVAEIITPSWGAHTPMLVAFIWEDLDIDLAHVSEHDIFLPPSEGSRKTAQLATAQLVKRLPGYMVPAVFIPLSRLPLTKTGKKDRRKLCQKAAELAREGLAAYTHNQRAVDVKQVPSTAAEKKIQLLWAQVLNVPPDSIGLADNFFQLGGDSIAALKLMNIARGEGIILVDFFAYPILADQARALGEICPKPSPISLPAPFNLLRIKDPASFKESLLRSHQLSPDNILDALPVTGAQELAINNSHCTYFMWHIPGRIDRERLRAACASSIERHSILRAAFVPHHGRIIQVVLREATVPFVQSTTDSPDLAAFARSRCHEDSLKPVLFGVCPFRISLVSGDDSNHIMTVRMSHAQFDDSCWGGLFRDISSLYQGSELGAAPGFDLYLQHRLSQLTSKAFSFWREYLDGASMTIINHVSLGGDRRAASSSVMLSKDIPLPSLPPGVDMATIVIAAWAFVLSMLTGDEDLVFGHVVSGRNIQAPEVAQVMGPCANTVPTRVSFKHTWTVQDLLEHVQSQLDRTAEFEMSDLQDIIDRSTAWPKDTIFGSIVHHQNVDPNQVYALDGIDCKITSWEPARTPNNISISSLSQDDRLKIEVITSTQLTAASSASVILEQICNTVSALSLASSTVPIFDRNKMLNIDLRQKERYTE</sequence>
<dbReference type="InterPro" id="IPR045851">
    <property type="entry name" value="AMP-bd_C_sf"/>
</dbReference>
<dbReference type="FunFam" id="1.10.1200.10:FF:000005">
    <property type="entry name" value="Nonribosomal peptide synthetase 1"/>
    <property type="match status" value="2"/>
</dbReference>
<dbReference type="FunFam" id="3.40.50.12780:FF:000014">
    <property type="entry name" value="Nonribosomal peptide synthetase 1"/>
    <property type="match status" value="3"/>
</dbReference>
<dbReference type="STRING" id="1036611.A0A1L9Q0R6"/>
<dbReference type="SUPFAM" id="SSF52777">
    <property type="entry name" value="CoA-dependent acyltransferases"/>
    <property type="match status" value="11"/>
</dbReference>
<dbReference type="InterPro" id="IPR020806">
    <property type="entry name" value="PKS_PP-bd"/>
</dbReference>
<dbReference type="Pfam" id="PF00501">
    <property type="entry name" value="AMP-binding"/>
    <property type="match status" value="3"/>
</dbReference>
<comment type="similarity">
    <text evidence="6">Belongs to the NRP synthetase family.</text>
</comment>
<dbReference type="PANTHER" id="PTHR45527">
    <property type="entry name" value="NONRIBOSOMAL PEPTIDE SYNTHETASE"/>
    <property type="match status" value="1"/>
</dbReference>
<keyword evidence="9" id="KW-1185">Reference proteome</keyword>
<dbReference type="VEuPathDB" id="FungiDB:ASPVEDRAFT_65770"/>
<dbReference type="InterPro" id="IPR001242">
    <property type="entry name" value="Condensation_dom"/>
</dbReference>
<dbReference type="Gene3D" id="2.30.38.10">
    <property type="entry name" value="Luciferase, Domain 3"/>
    <property type="match status" value="1"/>
</dbReference>
<dbReference type="PROSITE" id="PS00455">
    <property type="entry name" value="AMP_BINDING"/>
    <property type="match status" value="2"/>
</dbReference>
<dbReference type="GO" id="GO:0005737">
    <property type="term" value="C:cytoplasm"/>
    <property type="evidence" value="ECO:0007669"/>
    <property type="project" value="TreeGrafter"/>
</dbReference>
<dbReference type="InterPro" id="IPR020845">
    <property type="entry name" value="AMP-binding_CS"/>
</dbReference>
<evidence type="ECO:0000256" key="2">
    <source>
        <dbReference type="ARBA" id="ARBA00022553"/>
    </source>
</evidence>
<dbReference type="GeneID" id="63731349"/>
<dbReference type="OrthoDB" id="416786at2759"/>
<evidence type="ECO:0000313" key="9">
    <source>
        <dbReference type="Proteomes" id="UP000184073"/>
    </source>
</evidence>
<dbReference type="CDD" id="cd05918">
    <property type="entry name" value="A_NRPS_SidN3_like"/>
    <property type="match status" value="3"/>
</dbReference>
<dbReference type="InterPro" id="IPR042099">
    <property type="entry name" value="ANL_N_sf"/>
</dbReference>
<evidence type="ECO:0000256" key="6">
    <source>
        <dbReference type="ARBA" id="ARBA00029454"/>
    </source>
</evidence>
<dbReference type="GO" id="GO:0016853">
    <property type="term" value="F:isomerase activity"/>
    <property type="evidence" value="ECO:0007669"/>
    <property type="project" value="UniProtKB-KW"/>
</dbReference>
<dbReference type="FunFam" id="3.30.559.30:FF:000005">
    <property type="entry name" value="Nonribosomal peptide synthase Pes1"/>
    <property type="match status" value="1"/>
</dbReference>
<dbReference type="Gene3D" id="1.10.1200.10">
    <property type="entry name" value="ACP-like"/>
    <property type="match status" value="3"/>
</dbReference>
<dbReference type="InterPro" id="IPR023213">
    <property type="entry name" value="CAT-like_dom_sf"/>
</dbReference>
<dbReference type="SUPFAM" id="SSF47336">
    <property type="entry name" value="ACP-like"/>
    <property type="match status" value="3"/>
</dbReference>